<accession>E2BXJ1</accession>
<keyword evidence="3" id="KW-1185">Reference proteome</keyword>
<dbReference type="Proteomes" id="UP000008237">
    <property type="component" value="Unassembled WGS sequence"/>
</dbReference>
<gene>
    <name evidence="2" type="ORF">EAI_10421</name>
</gene>
<sequence>MPRNSATAGKEKPPKTGSVQPTSGAKARIELIDLFGDDLSDIDHEANKPKTAPVTSQPNAATASKAPVNPATQRRPTCPRPPSTTQKPTITAIQILQPGVRPPTSNRRSAPRHADGTTNQPTITTGRSTDQAPKVEACYGGMAIQPSPTPPTSPRTVQEAQRRPPTRTDPTTAAFRSTCTPPSLVALAPGLTVIVP</sequence>
<feature type="compositionally biased region" description="Polar residues" evidence="1">
    <location>
        <begin position="116"/>
        <end position="131"/>
    </location>
</feature>
<evidence type="ECO:0000256" key="1">
    <source>
        <dbReference type="SAM" id="MobiDB-lite"/>
    </source>
</evidence>
<dbReference type="InParanoid" id="E2BXJ1"/>
<evidence type="ECO:0000313" key="3">
    <source>
        <dbReference type="Proteomes" id="UP000008237"/>
    </source>
</evidence>
<dbReference type="AlphaFoldDB" id="E2BXJ1"/>
<proteinExistence type="predicted"/>
<organism evidence="3">
    <name type="scientific">Harpegnathos saltator</name>
    <name type="common">Jerdon's jumping ant</name>
    <dbReference type="NCBI Taxonomy" id="610380"/>
    <lineage>
        <taxon>Eukaryota</taxon>
        <taxon>Metazoa</taxon>
        <taxon>Ecdysozoa</taxon>
        <taxon>Arthropoda</taxon>
        <taxon>Hexapoda</taxon>
        <taxon>Insecta</taxon>
        <taxon>Pterygota</taxon>
        <taxon>Neoptera</taxon>
        <taxon>Endopterygota</taxon>
        <taxon>Hymenoptera</taxon>
        <taxon>Apocrita</taxon>
        <taxon>Aculeata</taxon>
        <taxon>Formicoidea</taxon>
        <taxon>Formicidae</taxon>
        <taxon>Ponerinae</taxon>
        <taxon>Ponerini</taxon>
        <taxon>Harpegnathos</taxon>
    </lineage>
</organism>
<feature type="region of interest" description="Disordered" evidence="1">
    <location>
        <begin position="1"/>
        <end position="178"/>
    </location>
</feature>
<protein>
    <submittedName>
        <fullName evidence="2">Uncharacterized protein</fullName>
    </submittedName>
</protein>
<reference evidence="2 3" key="1">
    <citation type="journal article" date="2010" name="Science">
        <title>Genomic comparison of the ants Camponotus floridanus and Harpegnathos saltator.</title>
        <authorList>
            <person name="Bonasio R."/>
            <person name="Zhang G."/>
            <person name="Ye C."/>
            <person name="Mutti N.S."/>
            <person name="Fang X."/>
            <person name="Qin N."/>
            <person name="Donahue G."/>
            <person name="Yang P."/>
            <person name="Li Q."/>
            <person name="Li C."/>
            <person name="Zhang P."/>
            <person name="Huang Z."/>
            <person name="Berger S.L."/>
            <person name="Reinberg D."/>
            <person name="Wang J."/>
            <person name="Liebig J."/>
        </authorList>
    </citation>
    <scope>NUCLEOTIDE SEQUENCE [LARGE SCALE GENOMIC DNA]</scope>
    <source>
        <strain evidence="2 3">R22 G/1</strain>
    </source>
</reference>
<dbReference type="EMBL" id="GL451262">
    <property type="protein sequence ID" value="EFN79587.1"/>
    <property type="molecule type" value="Genomic_DNA"/>
</dbReference>
<evidence type="ECO:0000313" key="2">
    <source>
        <dbReference type="EMBL" id="EFN79587.1"/>
    </source>
</evidence>
<feature type="compositionally biased region" description="Polar residues" evidence="1">
    <location>
        <begin position="53"/>
        <end position="62"/>
    </location>
</feature>
<name>E2BXJ1_HARSA</name>